<keyword evidence="4" id="KW-1185">Reference proteome</keyword>
<gene>
    <name evidence="3" type="ordered locus">Tbd_1342</name>
</gene>
<sequence>MASLLGRMTADDQKPIVPTDWLFAIRKGFSSRALDSFGQNINATDAELAKMLGLSVRTLARRRRMLILTPNESDRLYRLARVVVRAGDVFDHRANGLVWLRSPNAALGGLTPMSMLDTDIGTEIVKDLLGRIEYGVFS</sequence>
<dbReference type="Proteomes" id="UP000008291">
    <property type="component" value="Chromosome"/>
</dbReference>
<organism evidence="3 4">
    <name type="scientific">Thiobacillus denitrificans (strain ATCC 25259 / T1)</name>
    <dbReference type="NCBI Taxonomy" id="292415"/>
    <lineage>
        <taxon>Bacteria</taxon>
        <taxon>Pseudomonadati</taxon>
        <taxon>Pseudomonadota</taxon>
        <taxon>Betaproteobacteria</taxon>
        <taxon>Nitrosomonadales</taxon>
        <taxon>Thiobacillaceae</taxon>
        <taxon>Thiobacillus</taxon>
    </lineage>
</organism>
<dbReference type="AlphaFoldDB" id="Q3SJ72"/>
<proteinExistence type="predicted"/>
<dbReference type="Pfam" id="PF09722">
    <property type="entry name" value="Xre_MbcA_ParS_C"/>
    <property type="match status" value="1"/>
</dbReference>
<evidence type="ECO:0000313" key="4">
    <source>
        <dbReference type="Proteomes" id="UP000008291"/>
    </source>
</evidence>
<name>Q3SJ72_THIDA</name>
<dbReference type="InterPro" id="IPR024467">
    <property type="entry name" value="Xre/MbcA/ParS-like_toxin-bd"/>
</dbReference>
<feature type="domain" description="Antitoxin Xre-like helix-turn-helix" evidence="2">
    <location>
        <begin position="21"/>
        <end position="81"/>
    </location>
</feature>
<dbReference type="KEGG" id="tbd:Tbd_1342"/>
<evidence type="ECO:0000259" key="2">
    <source>
        <dbReference type="Pfam" id="PF20432"/>
    </source>
</evidence>
<dbReference type="InterPro" id="IPR011979">
    <property type="entry name" value="Antitox_Xre"/>
</dbReference>
<evidence type="ECO:0000313" key="3">
    <source>
        <dbReference type="EMBL" id="AAZ97295.1"/>
    </source>
</evidence>
<dbReference type="HOGENOM" id="CLU_109353_4_0_4"/>
<dbReference type="Pfam" id="PF20432">
    <property type="entry name" value="Xre-like-HTH"/>
    <property type="match status" value="1"/>
</dbReference>
<reference evidence="3 4" key="1">
    <citation type="journal article" date="2006" name="J. Bacteriol.">
        <title>The genome sequence of the obligately chemolithoautotrophic, facultatively anaerobic bacterium Thiobacillus denitrificans.</title>
        <authorList>
            <person name="Beller H.R."/>
            <person name="Chain P.S."/>
            <person name="Letain T.E."/>
            <person name="Chakicherla A."/>
            <person name="Larimer F.W."/>
            <person name="Richardson P.M."/>
            <person name="Coleman M.A."/>
            <person name="Wood A.P."/>
            <person name="Kelly D.P."/>
        </authorList>
    </citation>
    <scope>NUCLEOTIDE SEQUENCE [LARGE SCALE GENOMIC DNA]</scope>
    <source>
        <strain evidence="3 4">ATCC 25259</strain>
    </source>
</reference>
<dbReference type="InterPro" id="IPR046847">
    <property type="entry name" value="Xre-like_HTH"/>
</dbReference>
<evidence type="ECO:0000259" key="1">
    <source>
        <dbReference type="Pfam" id="PF09722"/>
    </source>
</evidence>
<accession>Q3SJ72</accession>
<dbReference type="EMBL" id="CP000116">
    <property type="protein sequence ID" value="AAZ97295.1"/>
    <property type="molecule type" value="Genomic_DNA"/>
</dbReference>
<dbReference type="GO" id="GO:0003677">
    <property type="term" value="F:DNA binding"/>
    <property type="evidence" value="ECO:0007669"/>
    <property type="project" value="InterPro"/>
</dbReference>
<dbReference type="NCBIfam" id="TIGR02293">
    <property type="entry name" value="TAS_TIGR02293"/>
    <property type="match status" value="1"/>
</dbReference>
<protein>
    <submittedName>
        <fullName evidence="3">Uncharacterized protein</fullName>
    </submittedName>
</protein>
<feature type="domain" description="Antitoxin Xre/MbcA/ParS-like toxin-binding" evidence="1">
    <location>
        <begin position="86"/>
        <end position="135"/>
    </location>
</feature>
<dbReference type="eggNOG" id="COG5642">
    <property type="taxonomic scope" value="Bacteria"/>
</dbReference>